<gene>
    <name evidence="2" type="ORF">ID854_04390</name>
</gene>
<reference evidence="2" key="2">
    <citation type="journal article" date="2024" name="Toxins">
        <title>Genome Sequence Analysis of Native Xenorhabdus Strains Isolated from Entomopathogenic Nematodes in Argentina.</title>
        <authorList>
            <person name="Palma L."/>
            <person name="Frizzo L."/>
            <person name="Kaiser S."/>
            <person name="Berry C."/>
            <person name="Caballero P."/>
            <person name="Bode H.B."/>
            <person name="Del Valle E.E."/>
        </authorList>
    </citation>
    <scope>NUCLEOTIDE SEQUENCE</scope>
    <source>
        <strain evidence="2">M</strain>
    </source>
</reference>
<accession>A0AAW3YRI1</accession>
<dbReference type="AlphaFoldDB" id="A0AAW3YRI1"/>
<comment type="caution">
    <text evidence="2">The sequence shown here is derived from an EMBL/GenBank/DDBJ whole genome shotgun (WGS) entry which is preliminary data.</text>
</comment>
<keyword evidence="1" id="KW-0472">Membrane</keyword>
<organism evidence="2">
    <name type="scientific">Xenorhabdus szentirmaii</name>
    <dbReference type="NCBI Taxonomy" id="290112"/>
    <lineage>
        <taxon>Bacteria</taxon>
        <taxon>Pseudomonadati</taxon>
        <taxon>Pseudomonadota</taxon>
        <taxon>Gammaproteobacteria</taxon>
        <taxon>Enterobacterales</taxon>
        <taxon>Morganellaceae</taxon>
        <taxon>Xenorhabdus</taxon>
    </lineage>
</organism>
<reference evidence="2" key="1">
    <citation type="submission" date="2020-09" db="EMBL/GenBank/DDBJ databases">
        <authorList>
            <person name="Palma L."/>
            <person name="Caballero P."/>
            <person name="Berry C."/>
            <person name="Del Valle E."/>
        </authorList>
    </citation>
    <scope>NUCLEOTIDE SEQUENCE</scope>
    <source>
        <strain evidence="2">M</strain>
    </source>
</reference>
<keyword evidence="1" id="KW-0812">Transmembrane</keyword>
<name>A0AAW3YRI1_9GAMM</name>
<dbReference type="Proteomes" id="UP001193920">
    <property type="component" value="Unassembled WGS sequence"/>
</dbReference>
<dbReference type="InterPro" id="IPR009693">
    <property type="entry name" value="Glucitol_operon_activator"/>
</dbReference>
<dbReference type="RefSeq" id="WP_038241436.1">
    <property type="nucleotide sequence ID" value="NZ_CAWNPE010000001.1"/>
</dbReference>
<keyword evidence="1" id="KW-1133">Transmembrane helix</keyword>
<sequence>MAADIITIAVIAWLGQIFLGWYQVKSFNHALVHLADSGRVGIGRSNRHFKSRVIIAIAVDEKGTIASAIIMEGITVFARPKVLPELWGKLVNDLEPDLIFPDSIACREALRMAMMSKI</sequence>
<feature type="transmembrane region" description="Helical" evidence="1">
    <location>
        <begin position="6"/>
        <end position="24"/>
    </location>
</feature>
<dbReference type="Pfam" id="PF06923">
    <property type="entry name" value="GutM"/>
    <property type="match status" value="1"/>
</dbReference>
<dbReference type="EMBL" id="JACXBF010000117">
    <property type="protein sequence ID" value="MBD2799714.1"/>
    <property type="molecule type" value="Genomic_DNA"/>
</dbReference>
<evidence type="ECO:0000256" key="1">
    <source>
        <dbReference type="SAM" id="Phobius"/>
    </source>
</evidence>
<evidence type="ECO:0000313" key="2">
    <source>
        <dbReference type="EMBL" id="MBD2799714.1"/>
    </source>
</evidence>
<dbReference type="GeneID" id="97124253"/>
<protein>
    <submittedName>
        <fullName evidence="2">Transcriptional regulator GutM</fullName>
    </submittedName>
</protein>
<proteinExistence type="predicted"/>